<dbReference type="STRING" id="1943.AQJ64_03790"/>
<evidence type="ECO:0000313" key="7">
    <source>
        <dbReference type="EMBL" id="KUN88075.1"/>
    </source>
</evidence>
<evidence type="ECO:0000256" key="2">
    <source>
        <dbReference type="ARBA" id="ARBA00023125"/>
    </source>
</evidence>
<dbReference type="InterPro" id="IPR014757">
    <property type="entry name" value="Tscrpt_reg_IclR_C"/>
</dbReference>
<dbReference type="InterPro" id="IPR050707">
    <property type="entry name" value="HTH_MetabolicPath_Reg"/>
</dbReference>
<dbReference type="PROSITE" id="PS51078">
    <property type="entry name" value="ICLR_ED"/>
    <property type="match status" value="1"/>
</dbReference>
<keyword evidence="3" id="KW-0804">Transcription</keyword>
<evidence type="ECO:0000256" key="1">
    <source>
        <dbReference type="ARBA" id="ARBA00023015"/>
    </source>
</evidence>
<dbReference type="SUPFAM" id="SSF55781">
    <property type="entry name" value="GAF domain-like"/>
    <property type="match status" value="1"/>
</dbReference>
<evidence type="ECO:0000313" key="8">
    <source>
        <dbReference type="Proteomes" id="UP000052982"/>
    </source>
</evidence>
<evidence type="ECO:0000259" key="6">
    <source>
        <dbReference type="PROSITE" id="PS51078"/>
    </source>
</evidence>
<sequence length="236" mass="25128">MGETSTRTAERAMALLGVVCEHGAITLAESARETGLAASTALRLLRALENGGFVRREADGSFRPGTRIVQFGARALSHESLVPYCREAMERIVAVTRESVYLSIPSHEDTALYIAITEGTHSVRHTSWVGRTIPRRASAVGAVFAGETPARGYVVVEDGVENDVTAIAAPLLTGSRVIAALSVVVPDYRLRGDKVVRIGVRLAGEAHDLSRSLGGQLPPPAQPAQPTYGTVTERMS</sequence>
<dbReference type="RefSeq" id="WP_055634693.1">
    <property type="nucleotide sequence ID" value="NZ_JBIRRP010000023.1"/>
</dbReference>
<dbReference type="AlphaFoldDB" id="A0A101T9E8"/>
<dbReference type="Pfam" id="PF01614">
    <property type="entry name" value="IclR_C"/>
    <property type="match status" value="1"/>
</dbReference>
<dbReference type="GO" id="GO:0003700">
    <property type="term" value="F:DNA-binding transcription factor activity"/>
    <property type="evidence" value="ECO:0007669"/>
    <property type="project" value="TreeGrafter"/>
</dbReference>
<keyword evidence="8" id="KW-1185">Reference proteome</keyword>
<organism evidence="7 8">
    <name type="scientific">Streptomyces griseoruber</name>
    <dbReference type="NCBI Taxonomy" id="1943"/>
    <lineage>
        <taxon>Bacteria</taxon>
        <taxon>Bacillati</taxon>
        <taxon>Actinomycetota</taxon>
        <taxon>Actinomycetes</taxon>
        <taxon>Kitasatosporales</taxon>
        <taxon>Streptomycetaceae</taxon>
        <taxon>Streptomyces</taxon>
    </lineage>
</organism>
<evidence type="ECO:0000259" key="5">
    <source>
        <dbReference type="PROSITE" id="PS51077"/>
    </source>
</evidence>
<dbReference type="InterPro" id="IPR036390">
    <property type="entry name" value="WH_DNA-bd_sf"/>
</dbReference>
<accession>A0A101T9E8</accession>
<dbReference type="Proteomes" id="UP000052982">
    <property type="component" value="Unassembled WGS sequence"/>
</dbReference>
<dbReference type="OrthoDB" id="3209193at2"/>
<dbReference type="Gene3D" id="1.10.10.10">
    <property type="entry name" value="Winged helix-like DNA-binding domain superfamily/Winged helix DNA-binding domain"/>
    <property type="match status" value="1"/>
</dbReference>
<name>A0A101T9E8_9ACTN</name>
<dbReference type="PANTHER" id="PTHR30136">
    <property type="entry name" value="HELIX-TURN-HELIX TRANSCRIPTIONAL REGULATOR, ICLR FAMILY"/>
    <property type="match status" value="1"/>
</dbReference>
<keyword evidence="2" id="KW-0238">DNA-binding</keyword>
<feature type="region of interest" description="Disordered" evidence="4">
    <location>
        <begin position="211"/>
        <end position="236"/>
    </location>
</feature>
<gene>
    <name evidence="7" type="ORF">AQJ64_03790</name>
</gene>
<dbReference type="GO" id="GO:0003677">
    <property type="term" value="F:DNA binding"/>
    <property type="evidence" value="ECO:0007669"/>
    <property type="project" value="UniProtKB-KW"/>
</dbReference>
<feature type="domain" description="HTH iclR-type" evidence="5">
    <location>
        <begin position="6"/>
        <end position="66"/>
    </location>
</feature>
<dbReference type="Pfam" id="PF09339">
    <property type="entry name" value="HTH_IclR"/>
    <property type="match status" value="1"/>
</dbReference>
<dbReference type="PANTHER" id="PTHR30136:SF24">
    <property type="entry name" value="HTH-TYPE TRANSCRIPTIONAL REPRESSOR ALLR"/>
    <property type="match status" value="1"/>
</dbReference>
<reference evidence="7 8" key="1">
    <citation type="submission" date="2015-10" db="EMBL/GenBank/DDBJ databases">
        <title>Draft genome sequence of Streptomyces griseoruber DSM 40281, type strain for the species Streptomyces griseoruber.</title>
        <authorList>
            <person name="Ruckert C."/>
            <person name="Winkler A."/>
            <person name="Kalinowski J."/>
            <person name="Kampfer P."/>
            <person name="Glaeser S."/>
        </authorList>
    </citation>
    <scope>NUCLEOTIDE SEQUENCE [LARGE SCALE GENOMIC DNA]</scope>
    <source>
        <strain evidence="7 8">DSM 40281</strain>
    </source>
</reference>
<keyword evidence="1" id="KW-0805">Transcription regulation</keyword>
<dbReference type="EMBL" id="LMWW01000006">
    <property type="protein sequence ID" value="KUN88075.1"/>
    <property type="molecule type" value="Genomic_DNA"/>
</dbReference>
<dbReference type="InterPro" id="IPR005471">
    <property type="entry name" value="Tscrpt_reg_IclR_N"/>
</dbReference>
<evidence type="ECO:0000256" key="3">
    <source>
        <dbReference type="ARBA" id="ARBA00023163"/>
    </source>
</evidence>
<dbReference type="PROSITE" id="PS51077">
    <property type="entry name" value="HTH_ICLR"/>
    <property type="match status" value="1"/>
</dbReference>
<dbReference type="Gene3D" id="3.30.450.40">
    <property type="match status" value="2"/>
</dbReference>
<protein>
    <submittedName>
        <fullName evidence="7">Transcriptional regulator</fullName>
    </submittedName>
</protein>
<feature type="domain" description="IclR-ED" evidence="6">
    <location>
        <begin position="67"/>
        <end position="215"/>
    </location>
</feature>
<evidence type="ECO:0000256" key="4">
    <source>
        <dbReference type="SAM" id="MobiDB-lite"/>
    </source>
</evidence>
<dbReference type="InterPro" id="IPR029016">
    <property type="entry name" value="GAF-like_dom_sf"/>
</dbReference>
<proteinExistence type="predicted"/>
<dbReference type="SUPFAM" id="SSF46785">
    <property type="entry name" value="Winged helix' DNA-binding domain"/>
    <property type="match status" value="1"/>
</dbReference>
<dbReference type="SMART" id="SM00346">
    <property type="entry name" value="HTH_ICLR"/>
    <property type="match status" value="1"/>
</dbReference>
<dbReference type="InterPro" id="IPR036388">
    <property type="entry name" value="WH-like_DNA-bd_sf"/>
</dbReference>
<comment type="caution">
    <text evidence="7">The sequence shown here is derived from an EMBL/GenBank/DDBJ whole genome shotgun (WGS) entry which is preliminary data.</text>
</comment>
<dbReference type="GO" id="GO:0045892">
    <property type="term" value="P:negative regulation of DNA-templated transcription"/>
    <property type="evidence" value="ECO:0007669"/>
    <property type="project" value="TreeGrafter"/>
</dbReference>